<dbReference type="Proteomes" id="UP000770717">
    <property type="component" value="Unassembled WGS sequence"/>
</dbReference>
<gene>
    <name evidence="1" type="ORF">GDO78_015843</name>
</gene>
<proteinExistence type="predicted"/>
<keyword evidence="2" id="KW-1185">Reference proteome</keyword>
<accession>A0A8J6ED70</accession>
<comment type="caution">
    <text evidence="1">The sequence shown here is derived from an EMBL/GenBank/DDBJ whole genome shotgun (WGS) entry which is preliminary data.</text>
</comment>
<reference evidence="1" key="1">
    <citation type="thesis" date="2020" institute="ProQuest LLC" country="789 East Eisenhower Parkway, Ann Arbor, MI, USA">
        <title>Comparative Genomics and Chromosome Evolution.</title>
        <authorList>
            <person name="Mudd A.B."/>
        </authorList>
    </citation>
    <scope>NUCLEOTIDE SEQUENCE</scope>
    <source>
        <strain evidence="1">HN-11 Male</strain>
        <tissue evidence="1">Kidney and liver</tissue>
    </source>
</reference>
<sequence>MASKAFGVVQEKSHNLRSRVILLCPRWEAHFPLRYAKSVMSEHHCVPQYTHTSLHIGDKVFVSMHSTPEASIVHGKGFPIPHPVRIEVFIG</sequence>
<protein>
    <submittedName>
        <fullName evidence="1">Uncharacterized protein</fullName>
    </submittedName>
</protein>
<dbReference type="AlphaFoldDB" id="A0A8J6ED70"/>
<dbReference type="EMBL" id="WNTK01001703">
    <property type="protein sequence ID" value="KAG9466943.1"/>
    <property type="molecule type" value="Genomic_DNA"/>
</dbReference>
<evidence type="ECO:0000313" key="1">
    <source>
        <dbReference type="EMBL" id="KAG9466943.1"/>
    </source>
</evidence>
<organism evidence="1 2">
    <name type="scientific">Eleutherodactylus coqui</name>
    <name type="common">Puerto Rican coqui</name>
    <dbReference type="NCBI Taxonomy" id="57060"/>
    <lineage>
        <taxon>Eukaryota</taxon>
        <taxon>Metazoa</taxon>
        <taxon>Chordata</taxon>
        <taxon>Craniata</taxon>
        <taxon>Vertebrata</taxon>
        <taxon>Euteleostomi</taxon>
        <taxon>Amphibia</taxon>
        <taxon>Batrachia</taxon>
        <taxon>Anura</taxon>
        <taxon>Neobatrachia</taxon>
        <taxon>Hyloidea</taxon>
        <taxon>Eleutherodactylidae</taxon>
        <taxon>Eleutherodactylinae</taxon>
        <taxon>Eleutherodactylus</taxon>
        <taxon>Eleutherodactylus</taxon>
    </lineage>
</organism>
<evidence type="ECO:0000313" key="2">
    <source>
        <dbReference type="Proteomes" id="UP000770717"/>
    </source>
</evidence>
<name>A0A8J6ED70_ELECQ</name>